<dbReference type="CDD" id="cd00537">
    <property type="entry name" value="MTHFR"/>
    <property type="match status" value="1"/>
</dbReference>
<sequence length="801" mass="88104">MASEHDDRLPTLLSTLQPSSYYFSLEFFPPKTSSGFSNLQARLARMATALRPLFVTVTWGAGGSTATKSLELAEVCQRQIGLTTVLHLTCTNMKRHMIDEALEGAKEIGIRNILALRGDPPREEYKDATSTDDSESGSGGSGTESNQEFTWAVDLVRYIRRKHGDYFAVGVAGYPEGHADESHPEQGKQSVEHDLPYLAEKVAAGADFIMTQLTYDIAAYAAYEERLRGYTDQDGKRLFEKIPIIPGLMPIQSYQIIKRITKLSHARLPEDISQRIERVKSDDEAVKKVGVDILSELVEEMKTLTQPEGLPRGFHFYTLNLEKSVSFILERTGLIPTISSEGSVEDKDGDSASDSDVVVEDSKHSTPAIVTTGPGEDRHEEQPSGLVRRRRSSVNAQPHNRVITDRRSEPRTESRRPDSDSDPPGLGPNPNLKLTSQHLATDRGTGIPAASPTRQHSLLISEGQGSLGREATWDDFPNGRWGPSHSPAFGEIDGYGPSLKVSPLMARKLWGYPRSRQDVTELFRRHVLGELAAVPWSDDIDPDLVSPGEGSADGSTNSSALRAETDVIRAELISLISRQNYWTLASQPAVDGAPSSDPVFGWGPPGEGFVFQKAFVEFFCGRDEWEDKLRPRLMKHGSDVLGWMKTDAEGLFESSELVARDQARNQKTRAAADTEKENSKPASVSPGADQKVATSTSTSSPTNTVNAVTWGVFPSREILTPTIIEAESFRAWAQEAYAIWHEWKRCFPRGSPESVFLEKMGKDNVLVNVVGQGFRGGHNGGKGEGGRLWRILLGEDGDDKT</sequence>
<dbReference type="SUPFAM" id="SSF51730">
    <property type="entry name" value="FAD-linked oxidoreductase"/>
    <property type="match status" value="1"/>
</dbReference>
<comment type="pathway">
    <text evidence="2 8">One-carbon metabolism; tetrahydrofolate interconversion.</text>
</comment>
<dbReference type="Pfam" id="PF21895">
    <property type="entry name" value="MTHFR_C"/>
    <property type="match status" value="2"/>
</dbReference>
<dbReference type="InterPro" id="IPR029041">
    <property type="entry name" value="FAD-linked_oxidoreductase-like"/>
</dbReference>
<feature type="region of interest" description="Disordered" evidence="9">
    <location>
        <begin position="121"/>
        <end position="145"/>
    </location>
</feature>
<keyword evidence="6" id="KW-0521">NADP</keyword>
<evidence type="ECO:0000256" key="6">
    <source>
        <dbReference type="ARBA" id="ARBA00022857"/>
    </source>
</evidence>
<evidence type="ECO:0000256" key="3">
    <source>
        <dbReference type="ARBA" id="ARBA00006743"/>
    </source>
</evidence>
<dbReference type="GO" id="GO:0071949">
    <property type="term" value="F:FAD binding"/>
    <property type="evidence" value="ECO:0007669"/>
    <property type="project" value="TreeGrafter"/>
</dbReference>
<organism evidence="11 12">
    <name type="scientific">Fonsecaea pedrosoi CBS 271.37</name>
    <dbReference type="NCBI Taxonomy" id="1442368"/>
    <lineage>
        <taxon>Eukaryota</taxon>
        <taxon>Fungi</taxon>
        <taxon>Dikarya</taxon>
        <taxon>Ascomycota</taxon>
        <taxon>Pezizomycotina</taxon>
        <taxon>Eurotiomycetes</taxon>
        <taxon>Chaetothyriomycetidae</taxon>
        <taxon>Chaetothyriales</taxon>
        <taxon>Herpotrichiellaceae</taxon>
        <taxon>Fonsecaea</taxon>
    </lineage>
</organism>
<dbReference type="HOGENOM" id="CLU_025841_2_1_1"/>
<dbReference type="UniPathway" id="UPA00193"/>
<feature type="region of interest" description="Disordered" evidence="9">
    <location>
        <begin position="662"/>
        <end position="703"/>
    </location>
</feature>
<dbReference type="InterPro" id="IPR004621">
    <property type="entry name" value="Fadh2_euk"/>
</dbReference>
<evidence type="ECO:0000313" key="11">
    <source>
        <dbReference type="EMBL" id="KIW80009.1"/>
    </source>
</evidence>
<evidence type="ECO:0000256" key="5">
    <source>
        <dbReference type="ARBA" id="ARBA00022827"/>
    </source>
</evidence>
<dbReference type="GO" id="GO:0005829">
    <property type="term" value="C:cytosol"/>
    <property type="evidence" value="ECO:0007669"/>
    <property type="project" value="TreeGrafter"/>
</dbReference>
<evidence type="ECO:0000256" key="9">
    <source>
        <dbReference type="SAM" id="MobiDB-lite"/>
    </source>
</evidence>
<dbReference type="GO" id="GO:0035999">
    <property type="term" value="P:tetrahydrofolate interconversion"/>
    <property type="evidence" value="ECO:0007669"/>
    <property type="project" value="UniProtKB-UniPathway"/>
</dbReference>
<evidence type="ECO:0000313" key="12">
    <source>
        <dbReference type="Proteomes" id="UP000053029"/>
    </source>
</evidence>
<keyword evidence="12" id="KW-1185">Reference proteome</keyword>
<keyword evidence="7" id="KW-0560">Oxidoreductase</keyword>
<comment type="cofactor">
    <cofactor evidence="1">
        <name>FAD</name>
        <dbReference type="ChEBI" id="CHEBI:57692"/>
    </cofactor>
</comment>
<protein>
    <submittedName>
        <fullName evidence="11">Methylenetetrahydrofolate reductase</fullName>
    </submittedName>
</protein>
<feature type="compositionally biased region" description="Basic and acidic residues" evidence="9">
    <location>
        <begin position="662"/>
        <end position="679"/>
    </location>
</feature>
<feature type="domain" description="MTHFR SAM-binding regulatory" evidence="10">
    <location>
        <begin position="468"/>
        <end position="626"/>
    </location>
</feature>
<dbReference type="Gene3D" id="3.20.20.220">
    <property type="match status" value="1"/>
</dbReference>
<dbReference type="FunFam" id="3.20.20.220:FF:000002">
    <property type="entry name" value="Methylenetetrahydrofolate reductase"/>
    <property type="match status" value="1"/>
</dbReference>
<feature type="compositionally biased region" description="Low complexity" evidence="9">
    <location>
        <begin position="692"/>
        <end position="703"/>
    </location>
</feature>
<comment type="similarity">
    <text evidence="3">Belongs to the methylenetetrahydrofolate reductase family.</text>
</comment>
<feature type="compositionally biased region" description="Basic and acidic residues" evidence="9">
    <location>
        <begin position="402"/>
        <end position="419"/>
    </location>
</feature>
<dbReference type="GO" id="GO:0009086">
    <property type="term" value="P:methionine biosynthetic process"/>
    <property type="evidence" value="ECO:0007669"/>
    <property type="project" value="TreeGrafter"/>
</dbReference>
<name>A0A0D2H602_9EURO</name>
<dbReference type="Pfam" id="PF02219">
    <property type="entry name" value="MTHFR"/>
    <property type="match status" value="1"/>
</dbReference>
<dbReference type="VEuPathDB" id="FungiDB:Z517_06624"/>
<dbReference type="InterPro" id="IPR053806">
    <property type="entry name" value="MTHFR_C"/>
</dbReference>
<evidence type="ECO:0000256" key="4">
    <source>
        <dbReference type="ARBA" id="ARBA00022630"/>
    </source>
</evidence>
<dbReference type="EMBL" id="KN846972">
    <property type="protein sequence ID" value="KIW80009.1"/>
    <property type="molecule type" value="Genomic_DNA"/>
</dbReference>
<proteinExistence type="inferred from homology"/>
<gene>
    <name evidence="11" type="ORF">Z517_06624</name>
</gene>
<evidence type="ECO:0000256" key="8">
    <source>
        <dbReference type="RuleBase" id="RU004254"/>
    </source>
</evidence>
<dbReference type="AlphaFoldDB" id="A0A0D2H602"/>
<feature type="region of interest" description="Disordered" evidence="9">
    <location>
        <begin position="339"/>
        <end position="435"/>
    </location>
</feature>
<feature type="compositionally biased region" description="Low complexity" evidence="9">
    <location>
        <begin position="422"/>
        <end position="432"/>
    </location>
</feature>
<dbReference type="NCBIfam" id="TIGR00677">
    <property type="entry name" value="fadh2_euk"/>
    <property type="match status" value="1"/>
</dbReference>
<keyword evidence="4" id="KW-0285">Flavoprotein</keyword>
<dbReference type="GO" id="GO:0004489">
    <property type="term" value="F:methylenetetrahydrofolate reductase [NAD(P)H] activity"/>
    <property type="evidence" value="ECO:0007669"/>
    <property type="project" value="InterPro"/>
</dbReference>
<feature type="domain" description="MTHFR SAM-binding regulatory" evidence="10">
    <location>
        <begin position="695"/>
        <end position="774"/>
    </location>
</feature>
<evidence type="ECO:0000259" key="10">
    <source>
        <dbReference type="Pfam" id="PF21895"/>
    </source>
</evidence>
<evidence type="ECO:0000256" key="7">
    <source>
        <dbReference type="ARBA" id="ARBA00023002"/>
    </source>
</evidence>
<dbReference type="InterPro" id="IPR003171">
    <property type="entry name" value="Mehydrof_redctse-like"/>
</dbReference>
<feature type="region of interest" description="Disordered" evidence="9">
    <location>
        <begin position="539"/>
        <end position="558"/>
    </location>
</feature>
<dbReference type="STRING" id="1442368.A0A0D2H602"/>
<reference evidence="11 12" key="1">
    <citation type="submission" date="2015-01" db="EMBL/GenBank/DDBJ databases">
        <title>The Genome Sequence of Fonsecaea pedrosoi CBS 271.37.</title>
        <authorList>
            <consortium name="The Broad Institute Genomics Platform"/>
            <person name="Cuomo C."/>
            <person name="de Hoog S."/>
            <person name="Gorbushina A."/>
            <person name="Stielow B."/>
            <person name="Teixiera M."/>
            <person name="Abouelleil A."/>
            <person name="Chapman S.B."/>
            <person name="Priest M."/>
            <person name="Young S.K."/>
            <person name="Wortman J."/>
            <person name="Nusbaum C."/>
            <person name="Birren B."/>
        </authorList>
    </citation>
    <scope>NUCLEOTIDE SEQUENCE [LARGE SCALE GENOMIC DNA]</scope>
    <source>
        <strain evidence="11 12">CBS 271.37</strain>
    </source>
</reference>
<evidence type="ECO:0000256" key="2">
    <source>
        <dbReference type="ARBA" id="ARBA00004777"/>
    </source>
</evidence>
<dbReference type="RefSeq" id="XP_013283817.1">
    <property type="nucleotide sequence ID" value="XM_013428363.1"/>
</dbReference>
<dbReference type="OrthoDB" id="16284at2759"/>
<dbReference type="PANTHER" id="PTHR45754:SF1">
    <property type="entry name" value="METHYLENETETRAHYDROFOLATE REDUCTASE 1"/>
    <property type="match status" value="1"/>
</dbReference>
<dbReference type="GeneID" id="25306114"/>
<evidence type="ECO:0000256" key="1">
    <source>
        <dbReference type="ARBA" id="ARBA00001974"/>
    </source>
</evidence>
<accession>A0A0D2H602</accession>
<dbReference type="Proteomes" id="UP000053029">
    <property type="component" value="Unassembled WGS sequence"/>
</dbReference>
<keyword evidence="5" id="KW-0274">FAD</keyword>
<dbReference type="PANTHER" id="PTHR45754">
    <property type="entry name" value="METHYLENETETRAHYDROFOLATE REDUCTASE"/>
    <property type="match status" value="1"/>
</dbReference>